<organism evidence="5 6">
    <name type="scientific">Allokutzneria albata</name>
    <name type="common">Kibdelosporangium albatum</name>
    <dbReference type="NCBI Taxonomy" id="211114"/>
    <lineage>
        <taxon>Bacteria</taxon>
        <taxon>Bacillati</taxon>
        <taxon>Actinomycetota</taxon>
        <taxon>Actinomycetes</taxon>
        <taxon>Pseudonocardiales</taxon>
        <taxon>Pseudonocardiaceae</taxon>
        <taxon>Allokutzneria</taxon>
    </lineage>
</organism>
<evidence type="ECO:0000313" key="6">
    <source>
        <dbReference type="Proteomes" id="UP000183376"/>
    </source>
</evidence>
<keyword evidence="6" id="KW-1185">Reference proteome</keyword>
<comment type="subcellular location">
    <subcellularLocation>
        <location evidence="1">Golgi apparatus membrane</location>
        <topology evidence="1">Peripheral membrane protein</topology>
        <orientation evidence="1">Cytoplasmic side</orientation>
    </subcellularLocation>
</comment>
<dbReference type="Pfam" id="PF05719">
    <property type="entry name" value="GPP34"/>
    <property type="match status" value="1"/>
</dbReference>
<dbReference type="STRING" id="211114.SAMN04489726_1898"/>
<evidence type="ECO:0000256" key="4">
    <source>
        <dbReference type="ARBA" id="ARBA00023136"/>
    </source>
</evidence>
<dbReference type="GO" id="GO:0070273">
    <property type="term" value="F:phosphatidylinositol-4-phosphate binding"/>
    <property type="evidence" value="ECO:0007669"/>
    <property type="project" value="InterPro"/>
</dbReference>
<keyword evidence="2" id="KW-0333">Golgi apparatus</keyword>
<sequence>MRGMTSRTLPEELFLLALDDEDGKLHSGDAVVLGLAGAELTELALADRIAFEDKKIVVTDAKPVGDAALDSALAGLVEKGEPVKPSSWLNKAKKHTRDTYADRLANAGVIEENSKKVLGLIPVHRFPVKDAAAKAEIKARLDKVVLGDVEGDDRTAALGALLHACKLGRHVYPGGEGSDARARLKELASEDAAAKGVSQALAAINAAVTAGVVAAVVSSQAASGQ</sequence>
<evidence type="ECO:0000313" key="5">
    <source>
        <dbReference type="EMBL" id="SDM49246.1"/>
    </source>
</evidence>
<protein>
    <submittedName>
        <fullName evidence="5">Golgi phosphoprotein 3 (GPP34)</fullName>
    </submittedName>
</protein>
<evidence type="ECO:0000256" key="2">
    <source>
        <dbReference type="ARBA" id="ARBA00023034"/>
    </source>
</evidence>
<dbReference type="GO" id="GO:0005737">
    <property type="term" value="C:cytoplasm"/>
    <property type="evidence" value="ECO:0007669"/>
    <property type="project" value="UniProtKB-ARBA"/>
</dbReference>
<dbReference type="AlphaFoldDB" id="A0A1G9TN94"/>
<dbReference type="InterPro" id="IPR008628">
    <property type="entry name" value="GPP34-like"/>
</dbReference>
<gene>
    <name evidence="5" type="ORF">SAMN04489726_1898</name>
</gene>
<keyword evidence="3" id="KW-0446">Lipid-binding</keyword>
<dbReference type="Proteomes" id="UP000183376">
    <property type="component" value="Chromosome I"/>
</dbReference>
<dbReference type="InterPro" id="IPR038261">
    <property type="entry name" value="GPP34-like_sf"/>
</dbReference>
<dbReference type="EMBL" id="LT629701">
    <property type="protein sequence ID" value="SDM49246.1"/>
    <property type="molecule type" value="Genomic_DNA"/>
</dbReference>
<accession>A0A1G9TN94</accession>
<reference evidence="5 6" key="1">
    <citation type="submission" date="2016-10" db="EMBL/GenBank/DDBJ databases">
        <authorList>
            <person name="de Groot N.N."/>
        </authorList>
    </citation>
    <scope>NUCLEOTIDE SEQUENCE [LARGE SCALE GENOMIC DNA]</scope>
    <source>
        <strain evidence="5 6">DSM 44149</strain>
    </source>
</reference>
<name>A0A1G9TN94_ALLAB</name>
<dbReference type="PANTHER" id="PTHR12704">
    <property type="entry name" value="TRANS-GOLGI PROTEIN GMX33"/>
    <property type="match status" value="1"/>
</dbReference>
<proteinExistence type="predicted"/>
<evidence type="ECO:0000256" key="1">
    <source>
        <dbReference type="ARBA" id="ARBA00004255"/>
    </source>
</evidence>
<keyword evidence="4" id="KW-0472">Membrane</keyword>
<dbReference type="PANTHER" id="PTHR12704:SF2">
    <property type="entry name" value="GOLGI PHOSPHOPROTEIN 3 HOMOLOG SAURON"/>
    <property type="match status" value="1"/>
</dbReference>
<dbReference type="Gene3D" id="1.10.3630.10">
    <property type="entry name" value="yeast vps74-n-term truncation variant domain like"/>
    <property type="match status" value="1"/>
</dbReference>
<dbReference type="GO" id="GO:0012505">
    <property type="term" value="C:endomembrane system"/>
    <property type="evidence" value="ECO:0007669"/>
    <property type="project" value="UniProtKB-ARBA"/>
</dbReference>
<evidence type="ECO:0000256" key="3">
    <source>
        <dbReference type="ARBA" id="ARBA00023121"/>
    </source>
</evidence>
<dbReference type="eggNOG" id="ENOG50331SS">
    <property type="taxonomic scope" value="Bacteria"/>
</dbReference>